<gene>
    <name evidence="1" type="ORF">PSAL00342_LOCUS1776</name>
</gene>
<dbReference type="GO" id="GO:0016020">
    <property type="term" value="C:membrane"/>
    <property type="evidence" value="ECO:0007669"/>
    <property type="project" value="GOC"/>
</dbReference>
<dbReference type="PANTHER" id="PTHR32385:SF15">
    <property type="entry name" value="INOSITOL PHOSPHOCERAMIDE MANNOSYLTRANSFERASE 1"/>
    <property type="match status" value="1"/>
</dbReference>
<sequence length="569" mass="64933">MANKICRAICGVVLLAIFQMSRFLFSIMSNSGRIEEWGPATPTNLCEQIGRFSVDSVQGRNKTESFSADCKAWTYYTRLKKRGFNFDLGLANFLVEMNPRNAIQLGCGTSLYTEYLVQAGVQGSIIELGPNDMSCAGVLNKTIATYPLQPERSEVENSKVQNLVVPADLVFAVEVSEHVEEKLLPIIVSILSKVVRTYLLFSGGRPGQKEWSPPNVKPQTEWINLFEREGLVFMPSLTKSLQMSCDSNNRNHRNNGFVMGRNMSLDRKIKLSQFDRTVAVSLEQREQIAGDIFPDIKSAIDNVAQLEAAGTHSDGRFPRIIWMFWDQGWEEAPWIVRECASSWVDLNPSWNVTLLDRQSLRRFIQTSEIPIMGPKMKLQGYTDLVRLLLLKTHGGVWVDATVYCRLPLKYWLFKAMRSDFFAFRNPRNPHGVSSWFLASKKNGLVVEAWYSATLKEYENPAYDGYYYFMHREFQKLQNTSNMMKLQWRHVQLISAEGPHFLQRDNWRVCHESLSAASKQIVDNGQVPMFKLSWKVPCLKNSNISMLPTFLYLKQAANAELSISLGETSF</sequence>
<dbReference type="PANTHER" id="PTHR32385">
    <property type="entry name" value="MANNOSYL PHOSPHORYLINOSITOL CERAMIDE SYNTHASE"/>
    <property type="match status" value="1"/>
</dbReference>
<dbReference type="Pfam" id="PF05704">
    <property type="entry name" value="Caps_synth"/>
    <property type="match status" value="1"/>
</dbReference>
<evidence type="ECO:0000313" key="1">
    <source>
        <dbReference type="EMBL" id="CAE0607959.1"/>
    </source>
</evidence>
<dbReference type="GO" id="GO:0000030">
    <property type="term" value="F:mannosyltransferase activity"/>
    <property type="evidence" value="ECO:0007669"/>
    <property type="project" value="TreeGrafter"/>
</dbReference>
<dbReference type="InterPro" id="IPR029063">
    <property type="entry name" value="SAM-dependent_MTases_sf"/>
</dbReference>
<reference evidence="1" key="1">
    <citation type="submission" date="2021-01" db="EMBL/GenBank/DDBJ databases">
        <authorList>
            <person name="Corre E."/>
            <person name="Pelletier E."/>
            <person name="Niang G."/>
            <person name="Scheremetjew M."/>
            <person name="Finn R."/>
            <person name="Kale V."/>
            <person name="Holt S."/>
            <person name="Cochrane G."/>
            <person name="Meng A."/>
            <person name="Brown T."/>
            <person name="Cohen L."/>
        </authorList>
    </citation>
    <scope>NUCLEOTIDE SEQUENCE</scope>
    <source>
        <strain evidence="1">CCMP1897</strain>
    </source>
</reference>
<proteinExistence type="predicted"/>
<dbReference type="Gene3D" id="3.90.550.20">
    <property type="match status" value="1"/>
</dbReference>
<protein>
    <submittedName>
        <fullName evidence="1">Uncharacterized protein</fullName>
    </submittedName>
</protein>
<dbReference type="EMBL" id="HBIS01001995">
    <property type="protein sequence ID" value="CAE0607959.1"/>
    <property type="molecule type" value="Transcribed_RNA"/>
</dbReference>
<dbReference type="InterPro" id="IPR029044">
    <property type="entry name" value="Nucleotide-diphossugar_trans"/>
</dbReference>
<dbReference type="SUPFAM" id="SSF53335">
    <property type="entry name" value="S-adenosyl-L-methionine-dependent methyltransferases"/>
    <property type="match status" value="1"/>
</dbReference>
<organism evidence="1">
    <name type="scientific">Picocystis salinarum</name>
    <dbReference type="NCBI Taxonomy" id="88271"/>
    <lineage>
        <taxon>Eukaryota</taxon>
        <taxon>Viridiplantae</taxon>
        <taxon>Chlorophyta</taxon>
        <taxon>Picocystophyceae</taxon>
        <taxon>Picocystales</taxon>
        <taxon>Picocystaceae</taxon>
        <taxon>Picocystis</taxon>
    </lineage>
</organism>
<dbReference type="InterPro" id="IPR008441">
    <property type="entry name" value="AfumC-like_glycosyl_Trfase"/>
</dbReference>
<accession>A0A7S3UB76</accession>
<dbReference type="InterPro" id="IPR051706">
    <property type="entry name" value="Glycosyltransferase_domain"/>
</dbReference>
<name>A0A7S3UB76_9CHLO</name>
<dbReference type="SUPFAM" id="SSF53448">
    <property type="entry name" value="Nucleotide-diphospho-sugar transferases"/>
    <property type="match status" value="1"/>
</dbReference>
<dbReference type="GO" id="GO:0051999">
    <property type="term" value="P:mannosyl-inositol phosphorylceramide biosynthetic process"/>
    <property type="evidence" value="ECO:0007669"/>
    <property type="project" value="TreeGrafter"/>
</dbReference>
<dbReference type="AlphaFoldDB" id="A0A7S3UB76"/>